<evidence type="ECO:0000313" key="3">
    <source>
        <dbReference type="EMBL" id="MFC7136145.1"/>
    </source>
</evidence>
<dbReference type="AlphaFoldDB" id="A0ABD5XR85"/>
<name>A0ABD5XR85_9EURY</name>
<dbReference type="InterPro" id="IPR045466">
    <property type="entry name" value="DUF6498"/>
</dbReference>
<evidence type="ECO:0000313" key="4">
    <source>
        <dbReference type="Proteomes" id="UP001596368"/>
    </source>
</evidence>
<evidence type="ECO:0000256" key="2">
    <source>
        <dbReference type="SAM" id="Phobius"/>
    </source>
</evidence>
<feature type="transmembrane region" description="Helical" evidence="2">
    <location>
        <begin position="39"/>
        <end position="56"/>
    </location>
</feature>
<keyword evidence="4" id="KW-1185">Reference proteome</keyword>
<feature type="transmembrane region" description="Helical" evidence="2">
    <location>
        <begin position="205"/>
        <end position="225"/>
    </location>
</feature>
<gene>
    <name evidence="3" type="ORF">ACFQRB_05445</name>
</gene>
<organism evidence="3 4">
    <name type="scientific">Halobaculum litoreum</name>
    <dbReference type="NCBI Taxonomy" id="3031998"/>
    <lineage>
        <taxon>Archaea</taxon>
        <taxon>Methanobacteriati</taxon>
        <taxon>Methanobacteriota</taxon>
        <taxon>Stenosarchaea group</taxon>
        <taxon>Halobacteria</taxon>
        <taxon>Halobacteriales</taxon>
        <taxon>Haloferacaceae</taxon>
        <taxon>Halobaculum</taxon>
    </lineage>
</organism>
<feature type="region of interest" description="Disordered" evidence="1">
    <location>
        <begin position="279"/>
        <end position="300"/>
    </location>
</feature>
<dbReference type="Proteomes" id="UP001596368">
    <property type="component" value="Unassembled WGS sequence"/>
</dbReference>
<evidence type="ECO:0000256" key="1">
    <source>
        <dbReference type="SAM" id="MobiDB-lite"/>
    </source>
</evidence>
<keyword evidence="2" id="KW-1133">Transmembrane helix</keyword>
<protein>
    <submittedName>
        <fullName evidence="3">DUF6498-containing protein</fullName>
    </submittedName>
</protein>
<keyword evidence="2" id="KW-0812">Transmembrane</keyword>
<accession>A0ABD5XR85</accession>
<keyword evidence="2" id="KW-0472">Membrane</keyword>
<feature type="transmembrane region" description="Helical" evidence="2">
    <location>
        <begin position="101"/>
        <end position="118"/>
    </location>
</feature>
<dbReference type="EMBL" id="JBHSZG010000001">
    <property type="protein sequence ID" value="MFC7136145.1"/>
    <property type="molecule type" value="Genomic_DNA"/>
</dbReference>
<proteinExistence type="predicted"/>
<feature type="transmembrane region" description="Helical" evidence="2">
    <location>
        <begin position="178"/>
        <end position="199"/>
    </location>
</feature>
<dbReference type="Pfam" id="PF20108">
    <property type="entry name" value="DUF6498"/>
    <property type="match status" value="1"/>
</dbReference>
<sequence>MYLRNLPTLVAVVCFFAPLETAVALAVFGFAVPAIPDGGGAQLLLGGLAVVVGRGYETWSDYFRDGGYRDHSARSVLILPFMHLFGVGTLLFVAGPLEGSGVAGDVVLAAVVGGKLLFDLRTLRMERDPDSHGWLSQFFGSEEHEIDPESVVVPAGDPVVTARAPRTVAVVDALARGVTYSLSSGVLVVWLVAAFLIGIGAPSLAAVPLLVVLAFVAFRVFGRYLTYGSVEYRAYDGVLVVYDRLLDEPQARVERTGVTDATVVRDPVDRLFGTRTLTVEGADDDDGPPGGELFPRTPTR</sequence>
<reference evidence="3 4" key="1">
    <citation type="journal article" date="2019" name="Int. J. Syst. Evol. Microbiol.">
        <title>The Global Catalogue of Microorganisms (GCM) 10K type strain sequencing project: providing services to taxonomists for standard genome sequencing and annotation.</title>
        <authorList>
            <consortium name="The Broad Institute Genomics Platform"/>
            <consortium name="The Broad Institute Genome Sequencing Center for Infectious Disease"/>
            <person name="Wu L."/>
            <person name="Ma J."/>
        </authorList>
    </citation>
    <scope>NUCLEOTIDE SEQUENCE [LARGE SCALE GENOMIC DNA]</scope>
    <source>
        <strain evidence="3 4">DT92</strain>
    </source>
</reference>
<feature type="transmembrane region" description="Helical" evidence="2">
    <location>
        <begin position="76"/>
        <end position="95"/>
    </location>
</feature>
<comment type="caution">
    <text evidence="3">The sequence shown here is derived from an EMBL/GenBank/DDBJ whole genome shotgun (WGS) entry which is preliminary data.</text>
</comment>